<keyword evidence="10" id="KW-1185">Reference proteome</keyword>
<feature type="transmembrane region" description="Helical" evidence="7">
    <location>
        <begin position="31"/>
        <end position="52"/>
    </location>
</feature>
<evidence type="ECO:0000256" key="7">
    <source>
        <dbReference type="RuleBase" id="RU363032"/>
    </source>
</evidence>
<keyword evidence="6 7" id="KW-0472">Membrane</keyword>
<feature type="transmembrane region" description="Helical" evidence="7">
    <location>
        <begin position="91"/>
        <end position="114"/>
    </location>
</feature>
<dbReference type="PANTHER" id="PTHR43744:SF8">
    <property type="entry name" value="SN-GLYCEROL-3-PHOSPHATE TRANSPORT SYSTEM PERMEASE PROTEIN UGPE"/>
    <property type="match status" value="1"/>
</dbReference>
<evidence type="ECO:0000256" key="3">
    <source>
        <dbReference type="ARBA" id="ARBA00022475"/>
    </source>
</evidence>
<dbReference type="Proteomes" id="UP000673394">
    <property type="component" value="Unassembled WGS sequence"/>
</dbReference>
<dbReference type="InterPro" id="IPR000515">
    <property type="entry name" value="MetI-like"/>
</dbReference>
<comment type="caution">
    <text evidence="9">The sequence shown here is derived from an EMBL/GenBank/DDBJ whole genome shotgun (WGS) entry which is preliminary data.</text>
</comment>
<comment type="subcellular location">
    <subcellularLocation>
        <location evidence="1 7">Cell membrane</location>
        <topology evidence="1 7">Multi-pass membrane protein</topology>
    </subcellularLocation>
</comment>
<evidence type="ECO:0000313" key="9">
    <source>
        <dbReference type="EMBL" id="MBP3965527.1"/>
    </source>
</evidence>
<evidence type="ECO:0000259" key="8">
    <source>
        <dbReference type="PROSITE" id="PS50928"/>
    </source>
</evidence>
<dbReference type="Pfam" id="PF00528">
    <property type="entry name" value="BPD_transp_1"/>
    <property type="match status" value="1"/>
</dbReference>
<dbReference type="CDD" id="cd06261">
    <property type="entry name" value="TM_PBP2"/>
    <property type="match status" value="1"/>
</dbReference>
<evidence type="ECO:0000256" key="1">
    <source>
        <dbReference type="ARBA" id="ARBA00004651"/>
    </source>
</evidence>
<feature type="transmembrane region" description="Helical" evidence="7">
    <location>
        <begin position="126"/>
        <end position="150"/>
    </location>
</feature>
<feature type="transmembrane region" description="Helical" evidence="7">
    <location>
        <begin position="206"/>
        <end position="231"/>
    </location>
</feature>
<proteinExistence type="inferred from homology"/>
<dbReference type="InterPro" id="IPR035906">
    <property type="entry name" value="MetI-like_sf"/>
</dbReference>
<dbReference type="PROSITE" id="PS50928">
    <property type="entry name" value="ABC_TM1"/>
    <property type="match status" value="1"/>
</dbReference>
<feature type="domain" description="ABC transmembrane type-1" evidence="8">
    <location>
        <begin position="91"/>
        <end position="295"/>
    </location>
</feature>
<evidence type="ECO:0000256" key="4">
    <source>
        <dbReference type="ARBA" id="ARBA00022692"/>
    </source>
</evidence>
<keyword evidence="5 7" id="KW-1133">Transmembrane helix</keyword>
<feature type="transmembrane region" description="Helical" evidence="7">
    <location>
        <begin position="162"/>
        <end position="185"/>
    </location>
</feature>
<keyword evidence="2 7" id="KW-0813">Transport</keyword>
<dbReference type="PANTHER" id="PTHR43744">
    <property type="entry name" value="ABC TRANSPORTER PERMEASE PROTEIN MG189-RELATED-RELATED"/>
    <property type="match status" value="1"/>
</dbReference>
<dbReference type="SUPFAM" id="SSF161098">
    <property type="entry name" value="MetI-like"/>
    <property type="match status" value="1"/>
</dbReference>
<keyword evidence="3" id="KW-1003">Cell membrane</keyword>
<feature type="transmembrane region" description="Helical" evidence="7">
    <location>
        <begin position="275"/>
        <end position="295"/>
    </location>
</feature>
<evidence type="ECO:0000256" key="6">
    <source>
        <dbReference type="ARBA" id="ARBA00023136"/>
    </source>
</evidence>
<dbReference type="RefSeq" id="WP_210662021.1">
    <property type="nucleotide sequence ID" value="NZ_JAGKSP010000011.1"/>
</dbReference>
<sequence length="311" mass="35240">MVNPSIRAVLSRIRKIVFGVGENDGLVFKAVVYLLLIGIGFIYLYPLLYMFVNSFMSLDDLVNSMVKWIPTELYTENYTKALQVLDFNKTLLQTILVASVPAVAQTVMSAVIGYGFARFDFPLKRLWFVLMIATFVIPPQVTMIPTYLMFKDYHLLGTLQTFIYPALLGQGLKGALFIMIFYQFFKKLPAVLEEAAQIDGAGYFKMFYRIAVPTAGPAFIIVFLFSFVWYWNESYLAALYFGNSLTILPLELQRFSDSYSKMFPPGTPGSQLNEAIKMAGTMLTIAPLLVVYFLLQRWFVEGVDRTGITGE</sequence>
<dbReference type="Gene3D" id="1.10.3720.10">
    <property type="entry name" value="MetI-like"/>
    <property type="match status" value="1"/>
</dbReference>
<name>A0ABS5CI76_9BACL</name>
<evidence type="ECO:0000313" key="10">
    <source>
        <dbReference type="Proteomes" id="UP000673394"/>
    </source>
</evidence>
<comment type="similarity">
    <text evidence="7">Belongs to the binding-protein-dependent transport system permease family.</text>
</comment>
<gene>
    <name evidence="9" type="ORF">I8J30_22700</name>
</gene>
<protein>
    <submittedName>
        <fullName evidence="9">Carbohydrate ABC transporter permease</fullName>
    </submittedName>
</protein>
<organism evidence="9 10">
    <name type="scientific">Paenibacillus lignilyticus</name>
    <dbReference type="NCBI Taxonomy" id="1172615"/>
    <lineage>
        <taxon>Bacteria</taxon>
        <taxon>Bacillati</taxon>
        <taxon>Bacillota</taxon>
        <taxon>Bacilli</taxon>
        <taxon>Bacillales</taxon>
        <taxon>Paenibacillaceae</taxon>
        <taxon>Paenibacillus</taxon>
    </lineage>
</organism>
<keyword evidence="4 7" id="KW-0812">Transmembrane</keyword>
<accession>A0ABS5CI76</accession>
<evidence type="ECO:0000256" key="2">
    <source>
        <dbReference type="ARBA" id="ARBA00022448"/>
    </source>
</evidence>
<evidence type="ECO:0000256" key="5">
    <source>
        <dbReference type="ARBA" id="ARBA00022989"/>
    </source>
</evidence>
<reference evidence="9 10" key="1">
    <citation type="submission" date="2021-04" db="EMBL/GenBank/DDBJ databases">
        <title>Paenibacillus sp. DLE-14 whole genome sequence.</title>
        <authorList>
            <person name="Ham Y.J."/>
        </authorList>
    </citation>
    <scope>NUCLEOTIDE SEQUENCE [LARGE SCALE GENOMIC DNA]</scope>
    <source>
        <strain evidence="9 10">DLE-14</strain>
    </source>
</reference>
<dbReference type="EMBL" id="JAGKSP010000011">
    <property type="protein sequence ID" value="MBP3965527.1"/>
    <property type="molecule type" value="Genomic_DNA"/>
</dbReference>